<dbReference type="Pfam" id="PF01327">
    <property type="entry name" value="Pep_deformylase"/>
    <property type="match status" value="1"/>
</dbReference>
<dbReference type="STRING" id="1817867.A3F83_11680"/>
<protein>
    <submittedName>
        <fullName evidence="2">Peptide deformylase</fullName>
    </submittedName>
</protein>
<dbReference type="NCBIfam" id="NF001159">
    <property type="entry name" value="PRK00150.1-3"/>
    <property type="match status" value="1"/>
</dbReference>
<dbReference type="Gene3D" id="3.90.45.10">
    <property type="entry name" value="Peptide deformylase"/>
    <property type="match status" value="1"/>
</dbReference>
<accession>A0A1F5YL68</accession>
<feature type="non-terminal residue" evidence="2">
    <location>
        <position position="139"/>
    </location>
</feature>
<sequence>MALLQLRYLGDPILRKKAKPLEEVSEETLRLIEDMTETMYFNEGVGLAAPQIGVSQRVIVFDNVQAGYRNDPQALINPEIITGEGSMKAEEGCLCIPEVRDVVERKEKVVVKALNKEGQEVRIEAEGLPARILQHEIDH</sequence>
<dbReference type="HAMAP" id="MF_00163">
    <property type="entry name" value="Pep_deformylase"/>
    <property type="match status" value="1"/>
</dbReference>
<dbReference type="PANTHER" id="PTHR10458:SF22">
    <property type="entry name" value="PEPTIDE DEFORMYLASE"/>
    <property type="match status" value="1"/>
</dbReference>
<evidence type="ECO:0000313" key="3">
    <source>
        <dbReference type="Proteomes" id="UP000179129"/>
    </source>
</evidence>
<dbReference type="PIRSF" id="PIRSF004749">
    <property type="entry name" value="Pep_def"/>
    <property type="match status" value="1"/>
</dbReference>
<dbReference type="Proteomes" id="UP000179129">
    <property type="component" value="Unassembled WGS sequence"/>
</dbReference>
<dbReference type="PRINTS" id="PR01576">
    <property type="entry name" value="PDEFORMYLASE"/>
</dbReference>
<evidence type="ECO:0000256" key="1">
    <source>
        <dbReference type="ARBA" id="ARBA00010759"/>
    </source>
</evidence>
<gene>
    <name evidence="2" type="ORF">A3F83_11680</name>
</gene>
<dbReference type="NCBIfam" id="TIGR00079">
    <property type="entry name" value="pept_deformyl"/>
    <property type="match status" value="1"/>
</dbReference>
<evidence type="ECO:0000313" key="2">
    <source>
        <dbReference type="EMBL" id="OGG00930.1"/>
    </source>
</evidence>
<dbReference type="EMBL" id="MFIX01000234">
    <property type="protein sequence ID" value="OGG00930.1"/>
    <property type="molecule type" value="Genomic_DNA"/>
</dbReference>
<dbReference type="SUPFAM" id="SSF56420">
    <property type="entry name" value="Peptide deformylase"/>
    <property type="match status" value="1"/>
</dbReference>
<dbReference type="CDD" id="cd00487">
    <property type="entry name" value="Pep_deformylase"/>
    <property type="match status" value="1"/>
</dbReference>
<dbReference type="PANTHER" id="PTHR10458">
    <property type="entry name" value="PEPTIDE DEFORMYLASE"/>
    <property type="match status" value="1"/>
</dbReference>
<organism evidence="2 3">
    <name type="scientific">Candidatus Glassbacteria bacterium RIFCSPLOWO2_12_FULL_58_11</name>
    <dbReference type="NCBI Taxonomy" id="1817867"/>
    <lineage>
        <taxon>Bacteria</taxon>
        <taxon>Candidatus Glassiibacteriota</taxon>
    </lineage>
</organism>
<comment type="similarity">
    <text evidence="1">Belongs to the polypeptide deformylase family.</text>
</comment>
<name>A0A1F5YL68_9BACT</name>
<reference evidence="2 3" key="1">
    <citation type="journal article" date="2016" name="Nat. Commun.">
        <title>Thousands of microbial genomes shed light on interconnected biogeochemical processes in an aquifer system.</title>
        <authorList>
            <person name="Anantharaman K."/>
            <person name="Brown C.T."/>
            <person name="Hug L.A."/>
            <person name="Sharon I."/>
            <person name="Castelle C.J."/>
            <person name="Probst A.J."/>
            <person name="Thomas B.C."/>
            <person name="Singh A."/>
            <person name="Wilkins M.J."/>
            <person name="Karaoz U."/>
            <person name="Brodie E.L."/>
            <person name="Williams K.H."/>
            <person name="Hubbard S.S."/>
            <person name="Banfield J.F."/>
        </authorList>
    </citation>
    <scope>NUCLEOTIDE SEQUENCE [LARGE SCALE GENOMIC DNA]</scope>
</reference>
<dbReference type="InterPro" id="IPR023635">
    <property type="entry name" value="Peptide_deformylase"/>
</dbReference>
<dbReference type="AlphaFoldDB" id="A0A1F5YL68"/>
<dbReference type="GO" id="GO:0042586">
    <property type="term" value="F:peptide deformylase activity"/>
    <property type="evidence" value="ECO:0007669"/>
    <property type="project" value="InterPro"/>
</dbReference>
<proteinExistence type="inferred from homology"/>
<dbReference type="InterPro" id="IPR036821">
    <property type="entry name" value="Peptide_deformylase_sf"/>
</dbReference>
<comment type="caution">
    <text evidence="2">The sequence shown here is derived from an EMBL/GenBank/DDBJ whole genome shotgun (WGS) entry which is preliminary data.</text>
</comment>